<evidence type="ECO:0000256" key="1">
    <source>
        <dbReference type="SAM" id="MobiDB-lite"/>
    </source>
</evidence>
<dbReference type="EMBL" id="BKCJ010420953">
    <property type="protein sequence ID" value="GFA42062.1"/>
    <property type="molecule type" value="Genomic_DNA"/>
</dbReference>
<proteinExistence type="predicted"/>
<dbReference type="AlphaFoldDB" id="A0A699JK33"/>
<feature type="region of interest" description="Disordered" evidence="1">
    <location>
        <begin position="387"/>
        <end position="409"/>
    </location>
</feature>
<evidence type="ECO:0008006" key="3">
    <source>
        <dbReference type="Google" id="ProtNLM"/>
    </source>
</evidence>
<protein>
    <recommendedName>
        <fullName evidence="3">Reverse transcriptase domain-containing protein</fullName>
    </recommendedName>
</protein>
<sequence length="488" mass="53306">MSSSTVTYIFVHTNSEPGRVYWGADEELSNRGSEHPMSLDYVPGPDHPPLPVKVPYVPEPEHLVYLVPFKDEEPIEDQPLPTNASPIALSLDYVADSNLDEDSEEDPEVDHADYPADGGGGDDEPFDDDDDDDIDYEDEDPSEDEDDDEEEEEEHIALADSSTVPVVDHVPSVGDTKAFETDESGPTPRSPQTRTRIAEHAAAPTPPLPVSSPPLPLPSPLIASPTDAGAPLGYKTAGIRMRALLPSASHRTDVPEARMPPRKRACFTTSTPGLEVGESSAAVAARQPWPTLEADLRDMPFNCYTVMLLDREATYARRAWTQLTAALGCIETLEARDPEPQDELADAGSSRTTRTSPATTNTTTTIHVTDAQLSALIAQNITAALAKRDTDRSKNGDDSHNSGTGRRRQVPIVRECTYINFLKCQPMNFKGTKGVDVPEELDVVKKYVSGLPNMIHRSVKASKPKTMQEAIEFAAELMDKKILTIAER</sequence>
<comment type="caution">
    <text evidence="2">The sequence shown here is derived from an EMBL/GenBank/DDBJ whole genome shotgun (WGS) entry which is preliminary data.</text>
</comment>
<feature type="compositionally biased region" description="Acidic residues" evidence="1">
    <location>
        <begin position="98"/>
        <end position="108"/>
    </location>
</feature>
<feature type="region of interest" description="Disordered" evidence="1">
    <location>
        <begin position="74"/>
        <end position="195"/>
    </location>
</feature>
<feature type="compositionally biased region" description="Basic and acidic residues" evidence="1">
    <location>
        <begin position="387"/>
        <end position="400"/>
    </location>
</feature>
<reference evidence="2" key="1">
    <citation type="journal article" date="2019" name="Sci. Rep.">
        <title>Draft genome of Tanacetum cinerariifolium, the natural source of mosquito coil.</title>
        <authorList>
            <person name="Yamashiro T."/>
            <person name="Shiraishi A."/>
            <person name="Satake H."/>
            <person name="Nakayama K."/>
        </authorList>
    </citation>
    <scope>NUCLEOTIDE SEQUENCE</scope>
</reference>
<organism evidence="2">
    <name type="scientific">Tanacetum cinerariifolium</name>
    <name type="common">Dalmatian daisy</name>
    <name type="synonym">Chrysanthemum cinerariifolium</name>
    <dbReference type="NCBI Taxonomy" id="118510"/>
    <lineage>
        <taxon>Eukaryota</taxon>
        <taxon>Viridiplantae</taxon>
        <taxon>Streptophyta</taxon>
        <taxon>Embryophyta</taxon>
        <taxon>Tracheophyta</taxon>
        <taxon>Spermatophyta</taxon>
        <taxon>Magnoliopsida</taxon>
        <taxon>eudicotyledons</taxon>
        <taxon>Gunneridae</taxon>
        <taxon>Pentapetalae</taxon>
        <taxon>asterids</taxon>
        <taxon>campanulids</taxon>
        <taxon>Asterales</taxon>
        <taxon>Asteraceae</taxon>
        <taxon>Asteroideae</taxon>
        <taxon>Anthemideae</taxon>
        <taxon>Anthemidinae</taxon>
        <taxon>Tanacetum</taxon>
    </lineage>
</organism>
<gene>
    <name evidence="2" type="ORF">Tci_614034</name>
</gene>
<name>A0A699JK33_TANCI</name>
<feature type="compositionally biased region" description="Acidic residues" evidence="1">
    <location>
        <begin position="120"/>
        <end position="154"/>
    </location>
</feature>
<evidence type="ECO:0000313" key="2">
    <source>
        <dbReference type="EMBL" id="GFA42062.1"/>
    </source>
</evidence>
<accession>A0A699JK33</accession>
<feature type="region of interest" description="Disordered" evidence="1">
    <location>
        <begin position="337"/>
        <end position="360"/>
    </location>
</feature>